<dbReference type="InParanoid" id="A0A6I9U1Y0"/>
<gene>
    <name evidence="4" type="primary">LOC105171216</name>
</gene>
<organism evidence="3 4">
    <name type="scientific">Sesamum indicum</name>
    <name type="common">Oriental sesame</name>
    <name type="synonym">Sesamum orientale</name>
    <dbReference type="NCBI Taxonomy" id="4182"/>
    <lineage>
        <taxon>Eukaryota</taxon>
        <taxon>Viridiplantae</taxon>
        <taxon>Streptophyta</taxon>
        <taxon>Embryophyta</taxon>
        <taxon>Tracheophyta</taxon>
        <taxon>Spermatophyta</taxon>
        <taxon>Magnoliopsida</taxon>
        <taxon>eudicotyledons</taxon>
        <taxon>Gunneridae</taxon>
        <taxon>Pentapetalae</taxon>
        <taxon>asterids</taxon>
        <taxon>lamiids</taxon>
        <taxon>Lamiales</taxon>
        <taxon>Pedaliaceae</taxon>
        <taxon>Sesamum</taxon>
    </lineage>
</organism>
<feature type="compositionally biased region" description="Low complexity" evidence="1">
    <location>
        <begin position="1"/>
        <end position="15"/>
    </location>
</feature>
<dbReference type="GeneID" id="105171216"/>
<sequence length="449" mass="47656">MMDSGNSGSLQSSSGGDDEYDSRAAADSVSAFMGGGPISNPAPAFFDPLSNYSSLLNPSMAWPRASAPAPRSDPNPITHDIIINPMLSSSSPFLPAFQQPEAVGVDSSSPTLGAPPPPQNQNQTAARNPKKRSRASRRAPTTVLTTDTTNFRAMVQEFTGIPAPPFNNSPFQRSRLDLFGTRSISLDAAHPPPYLRRPFAQKAQPPLPFLASSCNSLLSSAAADAMVAASTTTNNNIISTTSSVSSTTTAASSSTPQINYQLPLTHSSNLFNLPNPLLTSLQTNPKFPFSNPPAIGSKPHNSFEIPSSDQFGNLGRESRLPITLNSLQNLITSDQIPPQNARDRNDNTDSSNAARWDNNPASPEGDKDSLRPVIGGFSFPRNTINGKMNYSASSMSSFNGEKGPPENVAAARGEDNNDIYEESFVGSKNGGVLPPPELCSGFLEFLSLP</sequence>
<feature type="domain" description="VQ" evidence="2">
    <location>
        <begin position="138"/>
        <end position="165"/>
    </location>
</feature>
<feature type="compositionally biased region" description="Low complexity" evidence="1">
    <location>
        <begin position="62"/>
        <end position="76"/>
    </location>
</feature>
<name>A0A6I9U1Y0_SESIN</name>
<dbReference type="PANTHER" id="PTHR33179">
    <property type="entry name" value="VQ MOTIF-CONTAINING PROTEIN"/>
    <property type="match status" value="1"/>
</dbReference>
<protein>
    <submittedName>
        <fullName evidence="4">Uncharacterized protein LOC105171216</fullName>
    </submittedName>
</protein>
<dbReference type="InterPro" id="IPR039609">
    <property type="entry name" value="VQ_15/22"/>
</dbReference>
<dbReference type="AlphaFoldDB" id="A0A6I9U1Y0"/>
<dbReference type="PANTHER" id="PTHR33179:SF10">
    <property type="entry name" value="OS02G0753700 PROTEIN"/>
    <property type="match status" value="1"/>
</dbReference>
<reference evidence="4" key="1">
    <citation type="submission" date="2025-08" db="UniProtKB">
        <authorList>
            <consortium name="RefSeq"/>
        </authorList>
    </citation>
    <scope>IDENTIFICATION</scope>
</reference>
<dbReference type="Pfam" id="PF05678">
    <property type="entry name" value="VQ"/>
    <property type="match status" value="1"/>
</dbReference>
<keyword evidence="3" id="KW-1185">Reference proteome</keyword>
<feature type="region of interest" description="Disordered" evidence="1">
    <location>
        <begin position="1"/>
        <end position="23"/>
    </location>
</feature>
<evidence type="ECO:0000313" key="3">
    <source>
        <dbReference type="Proteomes" id="UP000504604"/>
    </source>
</evidence>
<dbReference type="RefSeq" id="XP_011090558.2">
    <property type="nucleotide sequence ID" value="XM_011092256.2"/>
</dbReference>
<dbReference type="Proteomes" id="UP000504604">
    <property type="component" value="Linkage group LG9"/>
</dbReference>
<evidence type="ECO:0000256" key="1">
    <source>
        <dbReference type="SAM" id="MobiDB-lite"/>
    </source>
</evidence>
<accession>A0A6I9U1Y0</accession>
<feature type="compositionally biased region" description="Basic residues" evidence="1">
    <location>
        <begin position="128"/>
        <end position="137"/>
    </location>
</feature>
<evidence type="ECO:0000259" key="2">
    <source>
        <dbReference type="Pfam" id="PF05678"/>
    </source>
</evidence>
<feature type="region of interest" description="Disordered" evidence="1">
    <location>
        <begin position="284"/>
        <end position="314"/>
    </location>
</feature>
<feature type="region of interest" description="Disordered" evidence="1">
    <location>
        <begin position="331"/>
        <end position="372"/>
    </location>
</feature>
<feature type="region of interest" description="Disordered" evidence="1">
    <location>
        <begin position="62"/>
        <end position="82"/>
    </location>
</feature>
<dbReference type="KEGG" id="sind:105171216"/>
<dbReference type="OrthoDB" id="780193at2759"/>
<dbReference type="InterPro" id="IPR008889">
    <property type="entry name" value="VQ"/>
</dbReference>
<evidence type="ECO:0000313" key="4">
    <source>
        <dbReference type="RefSeq" id="XP_011090558.2"/>
    </source>
</evidence>
<feature type="region of interest" description="Disordered" evidence="1">
    <location>
        <begin position="102"/>
        <end position="142"/>
    </location>
</feature>
<proteinExistence type="predicted"/>